<feature type="signal peptide" evidence="9">
    <location>
        <begin position="1"/>
        <end position="16"/>
    </location>
</feature>
<feature type="domain" description="Ferric oxidoreductase" evidence="10">
    <location>
        <begin position="298"/>
        <end position="413"/>
    </location>
</feature>
<keyword evidence="13" id="KW-1185">Reference proteome</keyword>
<gene>
    <name evidence="12" type="ORF">GRF29_161g143054</name>
</gene>
<dbReference type="GO" id="GO:0015677">
    <property type="term" value="P:copper ion import"/>
    <property type="evidence" value="ECO:0007669"/>
    <property type="project" value="TreeGrafter"/>
</dbReference>
<evidence type="ECO:0000259" key="10">
    <source>
        <dbReference type="Pfam" id="PF01794"/>
    </source>
</evidence>
<organism evidence="12 13">
    <name type="scientific">Pseudopithomyces chartarum</name>
    <dbReference type="NCBI Taxonomy" id="1892770"/>
    <lineage>
        <taxon>Eukaryota</taxon>
        <taxon>Fungi</taxon>
        <taxon>Dikarya</taxon>
        <taxon>Ascomycota</taxon>
        <taxon>Pezizomycotina</taxon>
        <taxon>Dothideomycetes</taxon>
        <taxon>Pleosporomycetidae</taxon>
        <taxon>Pleosporales</taxon>
        <taxon>Massarineae</taxon>
        <taxon>Didymosphaeriaceae</taxon>
        <taxon>Pseudopithomyces</taxon>
    </lineage>
</organism>
<dbReference type="GO" id="GO:0006826">
    <property type="term" value="P:iron ion transport"/>
    <property type="evidence" value="ECO:0007669"/>
    <property type="project" value="TreeGrafter"/>
</dbReference>
<feature type="transmembrane region" description="Helical" evidence="8">
    <location>
        <begin position="254"/>
        <end position="272"/>
    </location>
</feature>
<evidence type="ECO:0008006" key="14">
    <source>
        <dbReference type="Google" id="ProtNLM"/>
    </source>
</evidence>
<dbReference type="SUPFAM" id="SSF52343">
    <property type="entry name" value="Ferredoxin reductase-like, C-terminal NADP-linked domain"/>
    <property type="match status" value="1"/>
</dbReference>
<evidence type="ECO:0000256" key="8">
    <source>
        <dbReference type="SAM" id="Phobius"/>
    </source>
</evidence>
<dbReference type="GO" id="GO:0006879">
    <property type="term" value="P:intracellular iron ion homeostasis"/>
    <property type="evidence" value="ECO:0007669"/>
    <property type="project" value="TreeGrafter"/>
</dbReference>
<dbReference type="AlphaFoldDB" id="A0AAN6LPL9"/>
<keyword evidence="4 8" id="KW-1133">Transmembrane helix</keyword>
<evidence type="ECO:0000256" key="7">
    <source>
        <dbReference type="SAM" id="MobiDB-lite"/>
    </source>
</evidence>
<dbReference type="Proteomes" id="UP001280581">
    <property type="component" value="Unassembled WGS sequence"/>
</dbReference>
<sequence>MTTILLLLLLADPCSAWQAGRPRQGLVGFSFLLYDPPCAGACQGVFRKSPMYCTDKASFKTSSAGHGAGSTHKDGNDILHNYTLTPSSVCLSQNHDFLSSEAWCVHQKCSQFPDWKLEKWWWGYVVGNLATDSRPSLSYGAALSRISKPPSYSCANGAIMNQTCLPDEKVFRARFVAIDVNQEAEILHQYLAMAVLLTSVGLPVVFSFLRFLPWPSNRLSSSLNAHFVYPNPLHRWFKPLLAAVIGDPPTRGQALFISYLIVLNVILSAVGIKPYPKSYGFFWKNGPDMVKGLLANRFGVLAFANFVVLILFSSRNNVLLWVTDWQPSTFILLHRWVGRIAILQTILHSIVFLNDWITTGMLATDQVLPYWWWGCIGTIAVSLILPLSIPVFRQRVYELFLVSHVLLSILTFMGSWYHIYLKYQHQSGYETWLYMAFAVWAFDRLARLFRMLRYGVRTAQITVIDHEYIRVSVRGAVATGHVYLYFLHSRFWENHPFSVASSGVHEQSNDQASSDRNHPPSDINNHDEYHDSTAKQIKMRGVHHDSVVEPGMVFYLRVHDGATKTLLNRSHVKVLIEGPYGKHQDLSDFPTMVCIAGGVGVTACQPYLHAHPGNAVLYWGVRSQALTDGMQSLIRPFKYEVVVGRRLDLEDILGNIQGDFAVVVSGPTGMVEEVRQIASRL</sequence>
<evidence type="ECO:0000313" key="13">
    <source>
        <dbReference type="Proteomes" id="UP001280581"/>
    </source>
</evidence>
<dbReference type="GO" id="GO:0000293">
    <property type="term" value="F:ferric-chelate reductase activity"/>
    <property type="evidence" value="ECO:0007669"/>
    <property type="project" value="TreeGrafter"/>
</dbReference>
<reference evidence="12 13" key="1">
    <citation type="submission" date="2021-02" db="EMBL/GenBank/DDBJ databases">
        <title>Genome assembly of Pseudopithomyces chartarum.</title>
        <authorList>
            <person name="Jauregui R."/>
            <person name="Singh J."/>
            <person name="Voisey C."/>
        </authorList>
    </citation>
    <scope>NUCLEOTIDE SEQUENCE [LARGE SCALE GENOMIC DNA]</scope>
    <source>
        <strain evidence="12 13">AGR01</strain>
    </source>
</reference>
<evidence type="ECO:0000256" key="6">
    <source>
        <dbReference type="ARBA" id="ARBA00023136"/>
    </source>
</evidence>
<comment type="subcellular location">
    <subcellularLocation>
        <location evidence="1">Membrane</location>
        <topology evidence="1">Multi-pass membrane protein</topology>
    </subcellularLocation>
</comment>
<keyword evidence="2" id="KW-0813">Transport</keyword>
<evidence type="ECO:0000256" key="1">
    <source>
        <dbReference type="ARBA" id="ARBA00004141"/>
    </source>
</evidence>
<evidence type="ECO:0000256" key="4">
    <source>
        <dbReference type="ARBA" id="ARBA00022989"/>
    </source>
</evidence>
<evidence type="ECO:0000256" key="2">
    <source>
        <dbReference type="ARBA" id="ARBA00022448"/>
    </source>
</evidence>
<comment type="caution">
    <text evidence="12">The sequence shown here is derived from an EMBL/GenBank/DDBJ whole genome shotgun (WGS) entry which is preliminary data.</text>
</comment>
<dbReference type="Pfam" id="PF01794">
    <property type="entry name" value="Ferric_reduct"/>
    <property type="match status" value="1"/>
</dbReference>
<feature type="compositionally biased region" description="Polar residues" evidence="7">
    <location>
        <begin position="503"/>
        <end position="512"/>
    </location>
</feature>
<keyword evidence="5" id="KW-0406">Ion transport</keyword>
<name>A0AAN6LPL9_9PLEO</name>
<keyword evidence="3 8" id="KW-0812">Transmembrane</keyword>
<dbReference type="SFLD" id="SFLDG01168">
    <property type="entry name" value="Ferric_reductase_subgroup_(FRE"/>
    <property type="match status" value="1"/>
</dbReference>
<keyword evidence="6 8" id="KW-0472">Membrane</keyword>
<protein>
    <recommendedName>
        <fullName evidence="14">Ferric oxidoreductase domain-containing protein</fullName>
    </recommendedName>
</protein>
<feature type="transmembrane region" description="Helical" evidence="8">
    <location>
        <begin position="431"/>
        <end position="449"/>
    </location>
</feature>
<feature type="domain" description="FAD-binding 8" evidence="11">
    <location>
        <begin position="455"/>
        <end position="582"/>
    </location>
</feature>
<feature type="chain" id="PRO_5042910282" description="Ferric oxidoreductase domain-containing protein" evidence="9">
    <location>
        <begin position="17"/>
        <end position="681"/>
    </location>
</feature>
<feature type="transmembrane region" description="Helical" evidence="8">
    <location>
        <begin position="292"/>
        <end position="312"/>
    </location>
</feature>
<feature type="transmembrane region" description="Helical" evidence="8">
    <location>
        <begin position="399"/>
        <end position="419"/>
    </location>
</feature>
<feature type="transmembrane region" description="Helical" evidence="8">
    <location>
        <begin position="336"/>
        <end position="358"/>
    </location>
</feature>
<dbReference type="EMBL" id="WVTA01000014">
    <property type="protein sequence ID" value="KAK3202098.1"/>
    <property type="molecule type" value="Genomic_DNA"/>
</dbReference>
<dbReference type="InterPro" id="IPR039261">
    <property type="entry name" value="FNR_nucleotide-bd"/>
</dbReference>
<dbReference type="CDD" id="cd06186">
    <property type="entry name" value="NOX_Duox_like_FAD_NADP"/>
    <property type="match status" value="1"/>
</dbReference>
<accession>A0AAN6LPL9</accession>
<evidence type="ECO:0000259" key="11">
    <source>
        <dbReference type="Pfam" id="PF08022"/>
    </source>
</evidence>
<feature type="compositionally biased region" description="Basic and acidic residues" evidence="7">
    <location>
        <begin position="513"/>
        <end position="528"/>
    </location>
</feature>
<dbReference type="InterPro" id="IPR051410">
    <property type="entry name" value="Ferric/Cupric_Reductase"/>
</dbReference>
<dbReference type="InterPro" id="IPR013112">
    <property type="entry name" value="FAD-bd_8"/>
</dbReference>
<dbReference type="Gene3D" id="3.40.50.80">
    <property type="entry name" value="Nucleotide-binding domain of ferredoxin-NADP reductase (FNR) module"/>
    <property type="match status" value="1"/>
</dbReference>
<keyword evidence="9" id="KW-0732">Signal</keyword>
<dbReference type="SFLD" id="SFLDS00052">
    <property type="entry name" value="Ferric_Reductase_Domain"/>
    <property type="match status" value="1"/>
</dbReference>
<evidence type="ECO:0000256" key="5">
    <source>
        <dbReference type="ARBA" id="ARBA00023065"/>
    </source>
</evidence>
<evidence type="ECO:0000256" key="3">
    <source>
        <dbReference type="ARBA" id="ARBA00022692"/>
    </source>
</evidence>
<evidence type="ECO:0000313" key="12">
    <source>
        <dbReference type="EMBL" id="KAK3202098.1"/>
    </source>
</evidence>
<feature type="transmembrane region" description="Helical" evidence="8">
    <location>
        <begin position="370"/>
        <end position="392"/>
    </location>
</feature>
<evidence type="ECO:0000256" key="9">
    <source>
        <dbReference type="SAM" id="SignalP"/>
    </source>
</evidence>
<dbReference type="PANTHER" id="PTHR32361:SF9">
    <property type="entry name" value="FERRIC REDUCTASE TRANSMEMBRANE COMPONENT 3-RELATED"/>
    <property type="match status" value="1"/>
</dbReference>
<dbReference type="PANTHER" id="PTHR32361">
    <property type="entry name" value="FERRIC/CUPRIC REDUCTASE TRANSMEMBRANE COMPONENT"/>
    <property type="match status" value="1"/>
</dbReference>
<dbReference type="GO" id="GO:0005886">
    <property type="term" value="C:plasma membrane"/>
    <property type="evidence" value="ECO:0007669"/>
    <property type="project" value="TreeGrafter"/>
</dbReference>
<feature type="transmembrane region" description="Helical" evidence="8">
    <location>
        <begin position="190"/>
        <end position="212"/>
    </location>
</feature>
<proteinExistence type="predicted"/>
<dbReference type="InterPro" id="IPR013130">
    <property type="entry name" value="Fe3_Rdtase_TM_dom"/>
</dbReference>
<dbReference type="Pfam" id="PF08022">
    <property type="entry name" value="FAD_binding_8"/>
    <property type="match status" value="1"/>
</dbReference>
<feature type="region of interest" description="Disordered" evidence="7">
    <location>
        <begin position="503"/>
        <end position="528"/>
    </location>
</feature>